<dbReference type="PANTHER" id="PTHR13353">
    <property type="entry name" value="TRANSMEMBRANE PROTEIN 19"/>
    <property type="match status" value="1"/>
</dbReference>
<dbReference type="GO" id="GO:0016020">
    <property type="term" value="C:membrane"/>
    <property type="evidence" value="ECO:0007669"/>
    <property type="project" value="UniProtKB-SubCell"/>
</dbReference>
<dbReference type="EMBL" id="CH476732">
    <property type="protein sequence ID" value="EIE76737.1"/>
    <property type="molecule type" value="Genomic_DNA"/>
</dbReference>
<evidence type="ECO:0000256" key="5">
    <source>
        <dbReference type="ARBA" id="ARBA00023136"/>
    </source>
</evidence>
<keyword evidence="8" id="KW-1185">Reference proteome</keyword>
<reference evidence="7 8" key="1">
    <citation type="journal article" date="2009" name="PLoS Genet.">
        <title>Genomic analysis of the basal lineage fungus Rhizopus oryzae reveals a whole-genome duplication.</title>
        <authorList>
            <person name="Ma L.-J."/>
            <person name="Ibrahim A.S."/>
            <person name="Skory C."/>
            <person name="Grabherr M.G."/>
            <person name="Burger G."/>
            <person name="Butler M."/>
            <person name="Elias M."/>
            <person name="Idnurm A."/>
            <person name="Lang B.F."/>
            <person name="Sone T."/>
            <person name="Abe A."/>
            <person name="Calvo S.E."/>
            <person name="Corrochano L.M."/>
            <person name="Engels R."/>
            <person name="Fu J."/>
            <person name="Hansberg W."/>
            <person name="Kim J.-M."/>
            <person name="Kodira C.D."/>
            <person name="Koehrsen M.J."/>
            <person name="Liu B."/>
            <person name="Miranda-Saavedra D."/>
            <person name="O'Leary S."/>
            <person name="Ortiz-Castellanos L."/>
            <person name="Poulter R."/>
            <person name="Rodriguez-Romero J."/>
            <person name="Ruiz-Herrera J."/>
            <person name="Shen Y.-Q."/>
            <person name="Zeng Q."/>
            <person name="Galagan J."/>
            <person name="Birren B.W."/>
            <person name="Cuomo C.A."/>
            <person name="Wickes B.L."/>
        </authorList>
    </citation>
    <scope>NUCLEOTIDE SEQUENCE [LARGE SCALE GENOMIC DNA]</scope>
    <source>
        <strain evidence="8">RA 99-880 / ATCC MYA-4621 / FGSC 9543 / NRRL 43880</strain>
    </source>
</reference>
<keyword evidence="4 6" id="KW-1133">Transmembrane helix</keyword>
<evidence type="ECO:0000256" key="4">
    <source>
        <dbReference type="ARBA" id="ARBA00022989"/>
    </source>
</evidence>
<dbReference type="InParanoid" id="I1BKK7"/>
<sequence>MGDIMDVVQVIRELGILNKEWPILITKFKKVPPGTNGGVSGLGLLASIAGGGCIGLVAAITLWFEQPCHGFGWELALVGLLSGLGGSLYSLVSYLD</sequence>
<proteinExistence type="inferred from homology"/>
<evidence type="ECO:0000256" key="1">
    <source>
        <dbReference type="ARBA" id="ARBA00004141"/>
    </source>
</evidence>
<dbReference type="AlphaFoldDB" id="I1BKK7"/>
<dbReference type="eggNOG" id="KOG4491">
    <property type="taxonomic scope" value="Eukaryota"/>
</dbReference>
<feature type="transmembrane region" description="Helical" evidence="6">
    <location>
        <begin position="42"/>
        <end position="64"/>
    </location>
</feature>
<name>I1BKK7_RHIO9</name>
<dbReference type="GeneID" id="93608413"/>
<organism evidence="7 8">
    <name type="scientific">Rhizopus delemar (strain RA 99-880 / ATCC MYA-4621 / FGSC 9543 / NRRL 43880)</name>
    <name type="common">Mucormycosis agent</name>
    <name type="synonym">Rhizopus arrhizus var. delemar</name>
    <dbReference type="NCBI Taxonomy" id="246409"/>
    <lineage>
        <taxon>Eukaryota</taxon>
        <taxon>Fungi</taxon>
        <taxon>Fungi incertae sedis</taxon>
        <taxon>Mucoromycota</taxon>
        <taxon>Mucoromycotina</taxon>
        <taxon>Mucoromycetes</taxon>
        <taxon>Mucorales</taxon>
        <taxon>Mucorineae</taxon>
        <taxon>Rhizopodaceae</taxon>
        <taxon>Rhizopus</taxon>
    </lineage>
</organism>
<evidence type="ECO:0000313" key="8">
    <source>
        <dbReference type="Proteomes" id="UP000009138"/>
    </source>
</evidence>
<dbReference type="VEuPathDB" id="FungiDB:RO3G_01441"/>
<evidence type="ECO:0000256" key="2">
    <source>
        <dbReference type="ARBA" id="ARBA00009012"/>
    </source>
</evidence>
<evidence type="ECO:0000256" key="3">
    <source>
        <dbReference type="ARBA" id="ARBA00022692"/>
    </source>
</evidence>
<keyword evidence="3 6" id="KW-0812">Transmembrane</keyword>
<evidence type="ECO:0000313" key="7">
    <source>
        <dbReference type="EMBL" id="EIE76737.1"/>
    </source>
</evidence>
<feature type="transmembrane region" description="Helical" evidence="6">
    <location>
        <begin position="71"/>
        <end position="92"/>
    </location>
</feature>
<dbReference type="PANTHER" id="PTHR13353:SF5">
    <property type="entry name" value="TRANSMEMBRANE PROTEIN 19"/>
    <property type="match status" value="1"/>
</dbReference>
<comment type="subcellular location">
    <subcellularLocation>
        <location evidence="1">Membrane</location>
        <topology evidence="1">Multi-pass membrane protein</topology>
    </subcellularLocation>
</comment>
<comment type="similarity">
    <text evidence="2">Belongs to the TMEM19 family.</text>
</comment>
<dbReference type="Proteomes" id="UP000009138">
    <property type="component" value="Unassembled WGS sequence"/>
</dbReference>
<evidence type="ECO:0000256" key="6">
    <source>
        <dbReference type="SAM" id="Phobius"/>
    </source>
</evidence>
<dbReference type="Pfam" id="PF01940">
    <property type="entry name" value="DUF92"/>
    <property type="match status" value="1"/>
</dbReference>
<dbReference type="RefSeq" id="XP_067512133.1">
    <property type="nucleotide sequence ID" value="XM_067656032.1"/>
</dbReference>
<dbReference type="OrthoDB" id="30881at2759"/>
<dbReference type="STRING" id="246409.I1BKK7"/>
<keyword evidence="5 6" id="KW-0472">Membrane</keyword>
<accession>I1BKK7</accession>
<dbReference type="InterPro" id="IPR002794">
    <property type="entry name" value="DUF92_TMEM19"/>
</dbReference>
<gene>
    <name evidence="7" type="ORF">RO3G_01441</name>
</gene>
<protein>
    <submittedName>
        <fullName evidence="7">Uncharacterized protein</fullName>
    </submittedName>
</protein>